<dbReference type="EMBL" id="RDCL01000060">
    <property type="protein sequence ID" value="RMW54229.1"/>
    <property type="molecule type" value="Genomic_DNA"/>
</dbReference>
<sequence length="53" mass="5850">MDNKLKQFQIMNKKSLTNVTGGGVGELFGHAVYFMGRGLRENGKALNKALTKH</sequence>
<organism evidence="1 2">
    <name type="scientific">Lactiplantibacillus pentosus</name>
    <name type="common">Lactobacillus pentosus</name>
    <dbReference type="NCBI Taxonomy" id="1589"/>
    <lineage>
        <taxon>Bacteria</taxon>
        <taxon>Bacillati</taxon>
        <taxon>Bacillota</taxon>
        <taxon>Bacilli</taxon>
        <taxon>Lactobacillales</taxon>
        <taxon>Lactobacillaceae</taxon>
        <taxon>Lactiplantibacillus</taxon>
    </lineage>
</organism>
<gene>
    <name evidence="1" type="ORF">D6U17_09880</name>
</gene>
<reference evidence="1 2" key="1">
    <citation type="submission" date="2018-10" db="EMBL/GenBank/DDBJ databases">
        <title>Genome sequences of five Lactobacillus pentosus strains isolated from brines of traditionally fermented spanish-style green table olives and differences between them.</title>
        <authorList>
            <person name="Jimenez Diaz R."/>
        </authorList>
    </citation>
    <scope>NUCLEOTIDE SEQUENCE [LARGE SCALE GENOMIC DNA]</scope>
    <source>
        <strain evidence="1 2">IG8</strain>
    </source>
</reference>
<protein>
    <submittedName>
        <fullName evidence="1">ComC/BlpC family peptide pheromone/bacteriocin</fullName>
    </submittedName>
</protein>
<evidence type="ECO:0000313" key="1">
    <source>
        <dbReference type="EMBL" id="RMW54229.1"/>
    </source>
</evidence>
<evidence type="ECO:0000313" key="2">
    <source>
        <dbReference type="Proteomes" id="UP000281061"/>
    </source>
</evidence>
<accession>A0AB37RGE4</accession>
<proteinExistence type="predicted"/>
<dbReference type="Proteomes" id="UP000281061">
    <property type="component" value="Unassembled WGS sequence"/>
</dbReference>
<dbReference type="RefSeq" id="WP_122211245.1">
    <property type="nucleotide sequence ID" value="NZ_CP104714.1"/>
</dbReference>
<comment type="caution">
    <text evidence="1">The sequence shown here is derived from an EMBL/GenBank/DDBJ whole genome shotgun (WGS) entry which is preliminary data.</text>
</comment>
<dbReference type="AlphaFoldDB" id="A0AB37RGE4"/>
<name>A0AB37RGE4_LACPE</name>